<dbReference type="RefSeq" id="WP_394299577.1">
    <property type="nucleotide sequence ID" value="NZ_JBHMQT010000003.1"/>
</dbReference>
<keyword evidence="4" id="KW-1185">Reference proteome</keyword>
<evidence type="ECO:0000259" key="2">
    <source>
        <dbReference type="Pfam" id="PF14530"/>
    </source>
</evidence>
<dbReference type="Proteomes" id="UP001589870">
    <property type="component" value="Unassembled WGS sequence"/>
</dbReference>
<feature type="domain" description="DUF4439" evidence="2">
    <location>
        <begin position="30"/>
        <end position="159"/>
    </location>
</feature>
<protein>
    <submittedName>
        <fullName evidence="3">Ferritin-like domain-containing protein</fullName>
    </submittedName>
</protein>
<sequence length="184" mass="18786">MTDLAIAQPAATEPTAAVPAAADPAAGGDALARALAAEHAAVYAYGVIGGKVADGLRARATGGFDAHRARRDRLRSVITQRGGSPTEPGPAYHLPFEVRTSADAVRLAVLVEGRLITAYLELAADRDPSLRRLAALAAQECATRAYGWQPSISAFPGMPGRAESGPSPAGPTPSSSPSQPKPIG</sequence>
<organism evidence="3 4">
    <name type="scientific">Sphaerimonospora cavernae</name>
    <dbReference type="NCBI Taxonomy" id="1740611"/>
    <lineage>
        <taxon>Bacteria</taxon>
        <taxon>Bacillati</taxon>
        <taxon>Actinomycetota</taxon>
        <taxon>Actinomycetes</taxon>
        <taxon>Streptosporangiales</taxon>
        <taxon>Streptosporangiaceae</taxon>
        <taxon>Sphaerimonospora</taxon>
    </lineage>
</organism>
<comment type="caution">
    <text evidence="3">The sequence shown here is derived from an EMBL/GenBank/DDBJ whole genome shotgun (WGS) entry which is preliminary data.</text>
</comment>
<dbReference type="CDD" id="cd00657">
    <property type="entry name" value="Ferritin_like"/>
    <property type="match status" value="1"/>
</dbReference>
<dbReference type="Gene3D" id="1.20.1260.10">
    <property type="match status" value="1"/>
</dbReference>
<accession>A0ABV6TYX9</accession>
<gene>
    <name evidence="3" type="ORF">ACFHYQ_03610</name>
</gene>
<name>A0ABV6TYX9_9ACTN</name>
<dbReference type="SUPFAM" id="SSF47240">
    <property type="entry name" value="Ferritin-like"/>
    <property type="match status" value="1"/>
</dbReference>
<feature type="compositionally biased region" description="Low complexity" evidence="1">
    <location>
        <begin position="164"/>
        <end position="178"/>
    </location>
</feature>
<reference evidence="3 4" key="1">
    <citation type="submission" date="2024-09" db="EMBL/GenBank/DDBJ databases">
        <authorList>
            <person name="Sun Q."/>
            <person name="Mori K."/>
        </authorList>
    </citation>
    <scope>NUCLEOTIDE SEQUENCE [LARGE SCALE GENOMIC DNA]</scope>
    <source>
        <strain evidence="3 4">TBRC 1851</strain>
    </source>
</reference>
<dbReference type="EMBL" id="JBHMQT010000003">
    <property type="protein sequence ID" value="MFC0861378.1"/>
    <property type="molecule type" value="Genomic_DNA"/>
</dbReference>
<evidence type="ECO:0000256" key="1">
    <source>
        <dbReference type="SAM" id="MobiDB-lite"/>
    </source>
</evidence>
<proteinExistence type="predicted"/>
<feature type="region of interest" description="Disordered" evidence="1">
    <location>
        <begin position="152"/>
        <end position="184"/>
    </location>
</feature>
<dbReference type="Pfam" id="PF14530">
    <property type="entry name" value="DUF4439"/>
    <property type="match status" value="1"/>
</dbReference>
<dbReference type="InterPro" id="IPR029447">
    <property type="entry name" value="DUF4439"/>
</dbReference>
<dbReference type="InterPro" id="IPR012347">
    <property type="entry name" value="Ferritin-like"/>
</dbReference>
<evidence type="ECO:0000313" key="3">
    <source>
        <dbReference type="EMBL" id="MFC0861378.1"/>
    </source>
</evidence>
<evidence type="ECO:0000313" key="4">
    <source>
        <dbReference type="Proteomes" id="UP001589870"/>
    </source>
</evidence>
<dbReference type="InterPro" id="IPR009078">
    <property type="entry name" value="Ferritin-like_SF"/>
</dbReference>